<protein>
    <submittedName>
        <fullName evidence="1">Uncharacterized protein</fullName>
    </submittedName>
</protein>
<dbReference type="EMBL" id="PGOL01001510">
    <property type="protein sequence ID" value="PKI57351.1"/>
    <property type="molecule type" value="Genomic_DNA"/>
</dbReference>
<reference evidence="1 2" key="1">
    <citation type="submission" date="2017-11" db="EMBL/GenBank/DDBJ databases">
        <title>De-novo sequencing of pomegranate (Punica granatum L.) genome.</title>
        <authorList>
            <person name="Akparov Z."/>
            <person name="Amiraslanov A."/>
            <person name="Hajiyeva S."/>
            <person name="Abbasov M."/>
            <person name="Kaur K."/>
            <person name="Hamwieh A."/>
            <person name="Solovyev V."/>
            <person name="Salamov A."/>
            <person name="Braich B."/>
            <person name="Kosarev P."/>
            <person name="Mahmoud A."/>
            <person name="Hajiyev E."/>
            <person name="Babayeva S."/>
            <person name="Izzatullayeva V."/>
            <person name="Mammadov A."/>
            <person name="Mammadov A."/>
            <person name="Sharifova S."/>
            <person name="Ojaghi J."/>
            <person name="Eynullazada K."/>
            <person name="Bayramov B."/>
            <person name="Abdulazimova A."/>
            <person name="Shahmuradov I."/>
        </authorList>
    </citation>
    <scope>NUCLEOTIDE SEQUENCE [LARGE SCALE GENOMIC DNA]</scope>
    <source>
        <strain evidence="2">cv. AG2017</strain>
        <tissue evidence="1">Leaf</tissue>
    </source>
</reference>
<name>A0A2I0JM54_PUNGR</name>
<gene>
    <name evidence="1" type="ORF">CRG98_022196</name>
</gene>
<evidence type="ECO:0000313" key="1">
    <source>
        <dbReference type="EMBL" id="PKI57351.1"/>
    </source>
</evidence>
<evidence type="ECO:0000313" key="2">
    <source>
        <dbReference type="Proteomes" id="UP000233551"/>
    </source>
</evidence>
<proteinExistence type="predicted"/>
<dbReference type="AlphaFoldDB" id="A0A2I0JM54"/>
<dbReference type="Proteomes" id="UP000233551">
    <property type="component" value="Unassembled WGS sequence"/>
</dbReference>
<accession>A0A2I0JM54</accession>
<comment type="caution">
    <text evidence="1">The sequence shown here is derived from an EMBL/GenBank/DDBJ whole genome shotgun (WGS) entry which is preliminary data.</text>
</comment>
<organism evidence="1 2">
    <name type="scientific">Punica granatum</name>
    <name type="common">Pomegranate</name>
    <dbReference type="NCBI Taxonomy" id="22663"/>
    <lineage>
        <taxon>Eukaryota</taxon>
        <taxon>Viridiplantae</taxon>
        <taxon>Streptophyta</taxon>
        <taxon>Embryophyta</taxon>
        <taxon>Tracheophyta</taxon>
        <taxon>Spermatophyta</taxon>
        <taxon>Magnoliopsida</taxon>
        <taxon>eudicotyledons</taxon>
        <taxon>Gunneridae</taxon>
        <taxon>Pentapetalae</taxon>
        <taxon>rosids</taxon>
        <taxon>malvids</taxon>
        <taxon>Myrtales</taxon>
        <taxon>Lythraceae</taxon>
        <taxon>Punica</taxon>
    </lineage>
</organism>
<keyword evidence="2" id="KW-1185">Reference proteome</keyword>
<sequence>MTGANLRIQSVKLTRLHFGDVVLAEVRQVLVELLDPVVGDLDLQLLAIFASLSSSIFSLSWRDPLLSWHEAIIECGSIHSSTIGVHLYHISIVEMRFHLSAS</sequence>